<dbReference type="EMBL" id="JBHMBK010000012">
    <property type="protein sequence ID" value="MFB9685983.1"/>
    <property type="molecule type" value="Genomic_DNA"/>
</dbReference>
<organism evidence="2 3">
    <name type="scientific">Amycolatopsis plumensis</name>
    <dbReference type="NCBI Taxonomy" id="236508"/>
    <lineage>
        <taxon>Bacteria</taxon>
        <taxon>Bacillati</taxon>
        <taxon>Actinomycetota</taxon>
        <taxon>Actinomycetes</taxon>
        <taxon>Pseudonocardiales</taxon>
        <taxon>Pseudonocardiaceae</taxon>
        <taxon>Amycolatopsis</taxon>
    </lineage>
</organism>
<comment type="caution">
    <text evidence="2">The sequence shown here is derived from an EMBL/GenBank/DDBJ whole genome shotgun (WGS) entry which is preliminary data.</text>
</comment>
<reference evidence="2 3" key="1">
    <citation type="submission" date="2024-09" db="EMBL/GenBank/DDBJ databases">
        <authorList>
            <person name="Sun Q."/>
            <person name="Mori K."/>
        </authorList>
    </citation>
    <scope>NUCLEOTIDE SEQUENCE [LARGE SCALE GENOMIC DNA]</scope>
    <source>
        <strain evidence="2 3">JCM 13852</strain>
    </source>
</reference>
<dbReference type="RefSeq" id="WP_378194406.1">
    <property type="nucleotide sequence ID" value="NZ_JBHMBK010000012.1"/>
</dbReference>
<proteinExistence type="predicted"/>
<keyword evidence="3" id="KW-1185">Reference proteome</keyword>
<name>A0ABV5U7V5_9PSEU</name>
<evidence type="ECO:0000313" key="3">
    <source>
        <dbReference type="Proteomes" id="UP001589535"/>
    </source>
</evidence>
<protein>
    <submittedName>
        <fullName evidence="2">Uncharacterized protein</fullName>
    </submittedName>
</protein>
<evidence type="ECO:0000313" key="2">
    <source>
        <dbReference type="EMBL" id="MFB9685983.1"/>
    </source>
</evidence>
<feature type="region of interest" description="Disordered" evidence="1">
    <location>
        <begin position="1"/>
        <end position="24"/>
    </location>
</feature>
<accession>A0ABV5U7V5</accession>
<evidence type="ECO:0000256" key="1">
    <source>
        <dbReference type="SAM" id="MobiDB-lite"/>
    </source>
</evidence>
<dbReference type="Proteomes" id="UP001589535">
    <property type="component" value="Unassembled WGS sequence"/>
</dbReference>
<gene>
    <name evidence="2" type="ORF">ACFFTO_17440</name>
</gene>
<sequence length="65" mass="7201">MNENDEASTTPARGQSVVADVMRERSRRATITSALERLTRTGGSIEVDQSGWSAWIPDQRPDDPQ</sequence>